<name>A0ABD5WWI1_9EURY</name>
<evidence type="ECO:0000313" key="2">
    <source>
        <dbReference type="EMBL" id="MFC7082168.1"/>
    </source>
</evidence>
<protein>
    <submittedName>
        <fullName evidence="2">MarR family transcriptional regulator</fullName>
    </submittedName>
</protein>
<keyword evidence="3" id="KW-1185">Reference proteome</keyword>
<comment type="caution">
    <text evidence="2">The sequence shown here is derived from an EMBL/GenBank/DDBJ whole genome shotgun (WGS) entry which is preliminary data.</text>
</comment>
<dbReference type="SUPFAM" id="SSF46785">
    <property type="entry name" value="Winged helix' DNA-binding domain"/>
    <property type="match status" value="1"/>
</dbReference>
<dbReference type="Proteomes" id="UP001596407">
    <property type="component" value="Unassembled WGS sequence"/>
</dbReference>
<dbReference type="Pfam" id="PF12802">
    <property type="entry name" value="MarR_2"/>
    <property type="match status" value="1"/>
</dbReference>
<evidence type="ECO:0000259" key="1">
    <source>
        <dbReference type="Pfam" id="PF12802"/>
    </source>
</evidence>
<dbReference type="AlphaFoldDB" id="A0ABD5WWI1"/>
<organism evidence="2 3">
    <name type="scientific">Halorussus caseinilyticus</name>
    <dbReference type="NCBI Taxonomy" id="3034025"/>
    <lineage>
        <taxon>Archaea</taxon>
        <taxon>Methanobacteriati</taxon>
        <taxon>Methanobacteriota</taxon>
        <taxon>Stenosarchaea group</taxon>
        <taxon>Halobacteria</taxon>
        <taxon>Halobacteriales</taxon>
        <taxon>Haladaptataceae</taxon>
        <taxon>Halorussus</taxon>
    </lineage>
</organism>
<dbReference type="InterPro" id="IPR036388">
    <property type="entry name" value="WH-like_DNA-bd_sf"/>
</dbReference>
<dbReference type="GeneID" id="79304446"/>
<dbReference type="GO" id="GO:0006355">
    <property type="term" value="P:regulation of DNA-templated transcription"/>
    <property type="evidence" value="ECO:0007669"/>
    <property type="project" value="UniProtKB-ARBA"/>
</dbReference>
<evidence type="ECO:0000313" key="3">
    <source>
        <dbReference type="Proteomes" id="UP001596407"/>
    </source>
</evidence>
<feature type="domain" description="HTH marR-type" evidence="1">
    <location>
        <begin position="24"/>
        <end position="70"/>
    </location>
</feature>
<dbReference type="EMBL" id="JBHSZH010000005">
    <property type="protein sequence ID" value="MFC7082168.1"/>
    <property type="molecule type" value="Genomic_DNA"/>
</dbReference>
<dbReference type="Gene3D" id="1.10.10.10">
    <property type="entry name" value="Winged helix-like DNA-binding domain superfamily/Winged helix DNA-binding domain"/>
    <property type="match status" value="1"/>
</dbReference>
<gene>
    <name evidence="2" type="ORF">ACFQJ6_20840</name>
</gene>
<reference evidence="2 3" key="1">
    <citation type="journal article" date="2019" name="Int. J. Syst. Evol. Microbiol.">
        <title>The Global Catalogue of Microorganisms (GCM) 10K type strain sequencing project: providing services to taxonomists for standard genome sequencing and annotation.</title>
        <authorList>
            <consortium name="The Broad Institute Genomics Platform"/>
            <consortium name="The Broad Institute Genome Sequencing Center for Infectious Disease"/>
            <person name="Wu L."/>
            <person name="Ma J."/>
        </authorList>
    </citation>
    <scope>NUCLEOTIDE SEQUENCE [LARGE SCALE GENOMIC DNA]</scope>
    <source>
        <strain evidence="2 3">DT72</strain>
    </source>
</reference>
<proteinExistence type="predicted"/>
<sequence length="121" mass="13918">MPITKDKFQRIDDEGIRPESNAEQILEFLVRNEDKAYTQSEIAEETGVKRGSVGPTLKRLKDRSAVEHKANYWRVSEEELVTRSSVALTSETASQYDEEEFDVEKWAEYAVDPPEYSGENE</sequence>
<dbReference type="InterPro" id="IPR036390">
    <property type="entry name" value="WH_DNA-bd_sf"/>
</dbReference>
<dbReference type="InterPro" id="IPR000835">
    <property type="entry name" value="HTH_MarR-typ"/>
</dbReference>
<accession>A0ABD5WWI1</accession>
<dbReference type="RefSeq" id="WP_276279854.1">
    <property type="nucleotide sequence ID" value="NZ_CP119809.1"/>
</dbReference>